<reference evidence="2 3" key="1">
    <citation type="journal article" date="2019" name="Int. J. Syst. Evol. Microbiol.">
        <title>The Global Catalogue of Microorganisms (GCM) 10K type strain sequencing project: providing services to taxonomists for standard genome sequencing and annotation.</title>
        <authorList>
            <consortium name="The Broad Institute Genomics Platform"/>
            <consortium name="The Broad Institute Genome Sequencing Center for Infectious Disease"/>
            <person name="Wu L."/>
            <person name="Ma J."/>
        </authorList>
    </citation>
    <scope>NUCLEOTIDE SEQUENCE [LARGE SCALE GENOMIC DNA]</scope>
    <source>
        <strain evidence="2 3">JCM 16083</strain>
    </source>
</reference>
<evidence type="ECO:0000313" key="2">
    <source>
        <dbReference type="EMBL" id="GAA0875811.1"/>
    </source>
</evidence>
<name>A0ABN1MRP5_9FLAO</name>
<keyword evidence="3" id="KW-1185">Reference proteome</keyword>
<protein>
    <submittedName>
        <fullName evidence="2">TfoX/Sxy family protein</fullName>
    </submittedName>
</protein>
<dbReference type="Gene3D" id="3.30.1460.30">
    <property type="entry name" value="YgaC/TfoX-N like chaperone"/>
    <property type="match status" value="1"/>
</dbReference>
<feature type="domain" description="TfoX N-terminal" evidence="1">
    <location>
        <begin position="14"/>
        <end position="97"/>
    </location>
</feature>
<comment type="caution">
    <text evidence="2">The sequence shown here is derived from an EMBL/GenBank/DDBJ whole genome shotgun (WGS) entry which is preliminary data.</text>
</comment>
<organism evidence="2 3">
    <name type="scientific">Wandonia haliotis</name>
    <dbReference type="NCBI Taxonomy" id="574963"/>
    <lineage>
        <taxon>Bacteria</taxon>
        <taxon>Pseudomonadati</taxon>
        <taxon>Bacteroidota</taxon>
        <taxon>Flavobacteriia</taxon>
        <taxon>Flavobacteriales</taxon>
        <taxon>Crocinitomicaceae</taxon>
        <taxon>Wandonia</taxon>
    </lineage>
</organism>
<evidence type="ECO:0000259" key="1">
    <source>
        <dbReference type="Pfam" id="PF04993"/>
    </source>
</evidence>
<dbReference type="Proteomes" id="UP001501126">
    <property type="component" value="Unassembled WGS sequence"/>
</dbReference>
<sequence length="109" mass="12332">MASDQSFADFVVYQIEKAGEITAKKMFGEYGIYADGKLFGLICDNKLFIKPTEAGRKYIGEALVEAPPYSGAKPSFLIEDKIEDRDWLSELVRISVKELPEPKPKKRKK</sequence>
<dbReference type="Pfam" id="PF04993">
    <property type="entry name" value="TfoX_N"/>
    <property type="match status" value="1"/>
</dbReference>
<dbReference type="EMBL" id="BAAAFH010000011">
    <property type="protein sequence ID" value="GAA0875811.1"/>
    <property type="molecule type" value="Genomic_DNA"/>
</dbReference>
<accession>A0ABN1MRP5</accession>
<dbReference type="RefSeq" id="WP_343787680.1">
    <property type="nucleotide sequence ID" value="NZ_BAAAFH010000011.1"/>
</dbReference>
<evidence type="ECO:0000313" key="3">
    <source>
        <dbReference type="Proteomes" id="UP001501126"/>
    </source>
</evidence>
<gene>
    <name evidence="2" type="ORF">GCM10009118_22200</name>
</gene>
<dbReference type="InterPro" id="IPR007076">
    <property type="entry name" value="TfoX_N"/>
</dbReference>
<proteinExistence type="predicted"/>
<dbReference type="SUPFAM" id="SSF159894">
    <property type="entry name" value="YgaC/TfoX-N like"/>
    <property type="match status" value="1"/>
</dbReference>